<evidence type="ECO:0008006" key="4">
    <source>
        <dbReference type="Google" id="ProtNLM"/>
    </source>
</evidence>
<keyword evidence="1" id="KW-0812">Transmembrane</keyword>
<proteinExistence type="predicted"/>
<dbReference type="EMBL" id="JADLQX010000006">
    <property type="protein sequence ID" value="MBF6297797.1"/>
    <property type="molecule type" value="Genomic_DNA"/>
</dbReference>
<protein>
    <recommendedName>
        <fullName evidence="4">Amidotransferase</fullName>
    </recommendedName>
</protein>
<comment type="caution">
    <text evidence="2">The sequence shown here is derived from an EMBL/GenBank/DDBJ whole genome shotgun (WGS) entry which is preliminary data.</text>
</comment>
<accession>A0ABS0CPQ8</accession>
<gene>
    <name evidence="2" type="ORF">IU459_09590</name>
</gene>
<keyword evidence="3" id="KW-1185">Reference proteome</keyword>
<organism evidence="2 3">
    <name type="scientific">Nocardia amamiensis</name>
    <dbReference type="NCBI Taxonomy" id="404578"/>
    <lineage>
        <taxon>Bacteria</taxon>
        <taxon>Bacillati</taxon>
        <taxon>Actinomycetota</taxon>
        <taxon>Actinomycetes</taxon>
        <taxon>Mycobacteriales</taxon>
        <taxon>Nocardiaceae</taxon>
        <taxon>Nocardia</taxon>
    </lineage>
</organism>
<dbReference type="RefSeq" id="WP_195129132.1">
    <property type="nucleotide sequence ID" value="NZ_JADLQX010000006.1"/>
</dbReference>
<evidence type="ECO:0000313" key="3">
    <source>
        <dbReference type="Proteomes" id="UP000702209"/>
    </source>
</evidence>
<evidence type="ECO:0000313" key="2">
    <source>
        <dbReference type="EMBL" id="MBF6297797.1"/>
    </source>
</evidence>
<dbReference type="Proteomes" id="UP000702209">
    <property type="component" value="Unassembled WGS sequence"/>
</dbReference>
<feature type="transmembrane region" description="Helical" evidence="1">
    <location>
        <begin position="34"/>
        <end position="54"/>
    </location>
</feature>
<reference evidence="2 3" key="1">
    <citation type="submission" date="2020-10" db="EMBL/GenBank/DDBJ databases">
        <title>Identification of Nocardia species via Next-generation sequencing and recognition of intraspecies genetic diversity.</title>
        <authorList>
            <person name="Li P."/>
            <person name="Li P."/>
            <person name="Lu B."/>
        </authorList>
    </citation>
    <scope>NUCLEOTIDE SEQUENCE [LARGE SCALE GENOMIC DNA]</scope>
    <source>
        <strain evidence="2 3">BJ06-0157</strain>
    </source>
</reference>
<evidence type="ECO:0000256" key="1">
    <source>
        <dbReference type="SAM" id="Phobius"/>
    </source>
</evidence>
<name>A0ABS0CPQ8_9NOCA</name>
<sequence length="55" mass="5606">MNTVSSDITVIVLLALSGFLVGGAYTTWKTARPLSIALAVCAVLAAGGALAWWLA</sequence>
<keyword evidence="1" id="KW-1133">Transmembrane helix</keyword>
<keyword evidence="1" id="KW-0472">Membrane</keyword>
<feature type="transmembrane region" description="Helical" evidence="1">
    <location>
        <begin position="7"/>
        <end position="28"/>
    </location>
</feature>